<dbReference type="Gene3D" id="2.170.130.10">
    <property type="entry name" value="TonB-dependent receptor, plug domain"/>
    <property type="match status" value="1"/>
</dbReference>
<evidence type="ECO:0000256" key="4">
    <source>
        <dbReference type="ARBA" id="ARBA00022692"/>
    </source>
</evidence>
<evidence type="ECO:0000313" key="16">
    <source>
        <dbReference type="Proteomes" id="UP000056419"/>
    </source>
</evidence>
<reference evidence="15 16" key="1">
    <citation type="journal article" date="2016" name="BMC Genomics">
        <title>Type VI secretion systems of human gut Bacteroidales segregate into three genetic architectures, two of which are contained on mobile genetic elements.</title>
        <authorList>
            <person name="Coyne M.J."/>
            <person name="Roelofs K.G."/>
            <person name="Comstock L.E."/>
        </authorList>
    </citation>
    <scope>NUCLEOTIDE SEQUENCE [LARGE SCALE GENOMIC DNA]</scope>
    <source>
        <strain evidence="15 16">CL09T03C01</strain>
    </source>
</reference>
<dbReference type="Gene3D" id="2.40.170.20">
    <property type="entry name" value="TonB-dependent receptor, beta-barrel domain"/>
    <property type="match status" value="1"/>
</dbReference>
<keyword evidence="3 10" id="KW-1134">Transmembrane beta strand</keyword>
<keyword evidence="4 10" id="KW-0812">Transmembrane</keyword>
<dbReference type="SUPFAM" id="SSF49464">
    <property type="entry name" value="Carboxypeptidase regulatory domain-like"/>
    <property type="match status" value="1"/>
</dbReference>
<evidence type="ECO:0000256" key="12">
    <source>
        <dbReference type="SAM" id="SignalP"/>
    </source>
</evidence>
<dbReference type="InterPro" id="IPR000531">
    <property type="entry name" value="Beta-barrel_TonB"/>
</dbReference>
<keyword evidence="5 12" id="KW-0732">Signal</keyword>
<dbReference type="InterPro" id="IPR039426">
    <property type="entry name" value="TonB-dep_rcpt-like"/>
</dbReference>
<evidence type="ECO:0000256" key="1">
    <source>
        <dbReference type="ARBA" id="ARBA00004571"/>
    </source>
</evidence>
<dbReference type="Pfam" id="PF00593">
    <property type="entry name" value="TonB_dep_Rec_b-barrel"/>
    <property type="match status" value="1"/>
</dbReference>
<keyword evidence="7 10" id="KW-0472">Membrane</keyword>
<dbReference type="Gene3D" id="2.60.40.1120">
    <property type="entry name" value="Carboxypeptidase-like, regulatory domain"/>
    <property type="match status" value="1"/>
</dbReference>
<protein>
    <submittedName>
        <fullName evidence="15">Colicin I receptor</fullName>
    </submittedName>
</protein>
<dbReference type="RefSeq" id="WP_060386444.1">
    <property type="nucleotide sequence ID" value="NZ_LRGC01000019.1"/>
</dbReference>
<dbReference type="Proteomes" id="UP000056419">
    <property type="component" value="Unassembled WGS sequence"/>
</dbReference>
<sequence length="749" mass="83997" precursor="true">MRRVLCSLLFLLAAAVPTVFAEEVDERDSNRYRYSILGDVVDENGQPMPGATVRVLGTTFGAGTDSDGEFVIRLENAKEYTLLVSFIGYGSQEIKAVPAVRPPRLHIRLVPSSNQLNDVVVTGSFVAKPLKEVPVLTRVISQKEIQALNPMNVETLLQYELPGLQIGYNSMSQMPEISYQGMDGEYMLFLIDGERVSGEGADHNVDFTRFNVDDIERIEVIKGAQSTIYGSNALGGVINIITKTANRPFSGNLNARYAGSNGQKYTASTGVKKNRLTSYTSLTYRTKDTYEIGDEVGKTTVTEGSDGSSAEEQADAGSTTVYGYNIWDFLQKIGYTCNEKLNADLKGSFYRNKRDKRVGKMYQDIFLDYTLNGKVTYLPGEKQQLVIGYIYDNYQKNQDYFLSGKKTTDYRNIKQTPRIDYTGTFGKHTVSVGFEGDFEYLKHYMLEDSSHVNNQLYAFYAQEDWDILDELNIVAGVRADYHEKYHWHVTPKVSLLWHFCDHVSFRAGYAQGFRSPSLKELYQAYDMGGMGWFMLYGNPDLKPETSNQVSLSGEFTKRGLNMSVSFAHNRFRNKIAYMSLGDGSSDMQYVNADNAKTTALETILRYRFGFGLILTGSYAYTNDYEEVDGRNTSLVRPHTATFNAMYSHKFGKIGFNCSLNGQWGAKFDTYTRNQNDDGTYAYEITTYDARTMCSLNTGVTLPKGISLNLGIDNLFNYKDKAADSSLQVPQKGISVIGTVNLNIADMFGL</sequence>
<keyword evidence="9 10" id="KW-0998">Cell outer membrane</keyword>
<dbReference type="PATRIC" id="fig|46506.5.peg.3077"/>
<evidence type="ECO:0000256" key="10">
    <source>
        <dbReference type="PROSITE-ProRule" id="PRU01360"/>
    </source>
</evidence>
<evidence type="ECO:0000256" key="9">
    <source>
        <dbReference type="ARBA" id="ARBA00023237"/>
    </source>
</evidence>
<dbReference type="STRING" id="46506.AA415_02854"/>
<keyword evidence="16" id="KW-1185">Reference proteome</keyword>
<dbReference type="InterPro" id="IPR008969">
    <property type="entry name" value="CarboxyPept-like_regulatory"/>
</dbReference>
<dbReference type="PROSITE" id="PS52016">
    <property type="entry name" value="TONB_DEPENDENT_REC_3"/>
    <property type="match status" value="1"/>
</dbReference>
<keyword evidence="6 11" id="KW-0798">TonB box</keyword>
<accession>A0A125MF12</accession>
<dbReference type="CDD" id="cd01347">
    <property type="entry name" value="ligand_gated_channel"/>
    <property type="match status" value="1"/>
</dbReference>
<feature type="domain" description="TonB-dependent receptor-like beta-barrel" evidence="13">
    <location>
        <begin position="314"/>
        <end position="714"/>
    </location>
</feature>
<dbReference type="EMBL" id="LRGC01000019">
    <property type="protein sequence ID" value="KWR52602.1"/>
    <property type="molecule type" value="Genomic_DNA"/>
</dbReference>
<evidence type="ECO:0000313" key="15">
    <source>
        <dbReference type="EMBL" id="KWR52602.1"/>
    </source>
</evidence>
<dbReference type="Pfam" id="PF13715">
    <property type="entry name" value="CarbopepD_reg_2"/>
    <property type="match status" value="1"/>
</dbReference>
<keyword evidence="8 15" id="KW-0675">Receptor</keyword>
<evidence type="ECO:0000256" key="6">
    <source>
        <dbReference type="ARBA" id="ARBA00023077"/>
    </source>
</evidence>
<keyword evidence="2 10" id="KW-0813">Transport</keyword>
<dbReference type="AlphaFoldDB" id="A0A125MF12"/>
<dbReference type="GO" id="GO:0009279">
    <property type="term" value="C:cell outer membrane"/>
    <property type="evidence" value="ECO:0007669"/>
    <property type="project" value="UniProtKB-SubCell"/>
</dbReference>
<organism evidence="15 16">
    <name type="scientific">Bacteroides stercoris</name>
    <dbReference type="NCBI Taxonomy" id="46506"/>
    <lineage>
        <taxon>Bacteria</taxon>
        <taxon>Pseudomonadati</taxon>
        <taxon>Bacteroidota</taxon>
        <taxon>Bacteroidia</taxon>
        <taxon>Bacteroidales</taxon>
        <taxon>Bacteroidaceae</taxon>
        <taxon>Bacteroides</taxon>
    </lineage>
</organism>
<evidence type="ECO:0000259" key="14">
    <source>
        <dbReference type="Pfam" id="PF07715"/>
    </source>
</evidence>
<name>A0A125MF12_BACSE</name>
<dbReference type="GO" id="GO:0015344">
    <property type="term" value="F:siderophore uptake transmembrane transporter activity"/>
    <property type="evidence" value="ECO:0007669"/>
    <property type="project" value="TreeGrafter"/>
</dbReference>
<comment type="similarity">
    <text evidence="10 11">Belongs to the TonB-dependent receptor family.</text>
</comment>
<evidence type="ECO:0000256" key="3">
    <source>
        <dbReference type="ARBA" id="ARBA00022452"/>
    </source>
</evidence>
<feature type="signal peptide" evidence="12">
    <location>
        <begin position="1"/>
        <end position="21"/>
    </location>
</feature>
<evidence type="ECO:0000256" key="8">
    <source>
        <dbReference type="ARBA" id="ARBA00023170"/>
    </source>
</evidence>
<dbReference type="InterPro" id="IPR037066">
    <property type="entry name" value="Plug_dom_sf"/>
</dbReference>
<comment type="subcellular location">
    <subcellularLocation>
        <location evidence="1 10">Cell outer membrane</location>
        <topology evidence="1 10">Multi-pass membrane protein</topology>
    </subcellularLocation>
</comment>
<dbReference type="Pfam" id="PF07715">
    <property type="entry name" value="Plug"/>
    <property type="match status" value="1"/>
</dbReference>
<feature type="chain" id="PRO_5007177892" evidence="12">
    <location>
        <begin position="22"/>
        <end position="749"/>
    </location>
</feature>
<feature type="domain" description="TonB-dependent receptor plug" evidence="14">
    <location>
        <begin position="130"/>
        <end position="237"/>
    </location>
</feature>
<gene>
    <name evidence="15" type="primary">cirA_9</name>
    <name evidence="15" type="ORF">AA415_02854</name>
</gene>
<dbReference type="PANTHER" id="PTHR30069">
    <property type="entry name" value="TONB-DEPENDENT OUTER MEMBRANE RECEPTOR"/>
    <property type="match status" value="1"/>
</dbReference>
<dbReference type="InterPro" id="IPR012910">
    <property type="entry name" value="Plug_dom"/>
</dbReference>
<evidence type="ECO:0000256" key="11">
    <source>
        <dbReference type="RuleBase" id="RU003357"/>
    </source>
</evidence>
<evidence type="ECO:0000256" key="5">
    <source>
        <dbReference type="ARBA" id="ARBA00022729"/>
    </source>
</evidence>
<dbReference type="PANTHER" id="PTHR30069:SF29">
    <property type="entry name" value="HEMOGLOBIN AND HEMOGLOBIN-HAPTOGLOBIN-BINDING PROTEIN 1-RELATED"/>
    <property type="match status" value="1"/>
</dbReference>
<evidence type="ECO:0000256" key="2">
    <source>
        <dbReference type="ARBA" id="ARBA00022448"/>
    </source>
</evidence>
<proteinExistence type="inferred from homology"/>
<dbReference type="GO" id="GO:0044718">
    <property type="term" value="P:siderophore transmembrane transport"/>
    <property type="evidence" value="ECO:0007669"/>
    <property type="project" value="TreeGrafter"/>
</dbReference>
<evidence type="ECO:0000256" key="7">
    <source>
        <dbReference type="ARBA" id="ARBA00023136"/>
    </source>
</evidence>
<comment type="caution">
    <text evidence="15">The sequence shown here is derived from an EMBL/GenBank/DDBJ whole genome shotgun (WGS) entry which is preliminary data.</text>
</comment>
<evidence type="ECO:0000259" key="13">
    <source>
        <dbReference type="Pfam" id="PF00593"/>
    </source>
</evidence>
<dbReference type="InterPro" id="IPR036942">
    <property type="entry name" value="Beta-barrel_TonB_sf"/>
</dbReference>
<dbReference type="SUPFAM" id="SSF56935">
    <property type="entry name" value="Porins"/>
    <property type="match status" value="1"/>
</dbReference>